<name>A0AAP0QZ32_9ROSI</name>
<organism evidence="2 3">
    <name type="scientific">Citrus x changshan-huyou</name>
    <dbReference type="NCBI Taxonomy" id="2935761"/>
    <lineage>
        <taxon>Eukaryota</taxon>
        <taxon>Viridiplantae</taxon>
        <taxon>Streptophyta</taxon>
        <taxon>Embryophyta</taxon>
        <taxon>Tracheophyta</taxon>
        <taxon>Spermatophyta</taxon>
        <taxon>Magnoliopsida</taxon>
        <taxon>eudicotyledons</taxon>
        <taxon>Gunneridae</taxon>
        <taxon>Pentapetalae</taxon>
        <taxon>rosids</taxon>
        <taxon>malvids</taxon>
        <taxon>Sapindales</taxon>
        <taxon>Rutaceae</taxon>
        <taxon>Aurantioideae</taxon>
        <taxon>Citrus</taxon>
    </lineage>
</organism>
<feature type="region of interest" description="Disordered" evidence="1">
    <location>
        <begin position="1"/>
        <end position="20"/>
    </location>
</feature>
<protein>
    <submittedName>
        <fullName evidence="2">Uncharacterized protein</fullName>
    </submittedName>
</protein>
<dbReference type="Proteomes" id="UP001428341">
    <property type="component" value="Unassembled WGS sequence"/>
</dbReference>
<reference evidence="2 3" key="1">
    <citation type="submission" date="2024-05" db="EMBL/GenBank/DDBJ databases">
        <title>Haplotype-resolved chromosome-level genome assembly of Huyou (Citrus changshanensis).</title>
        <authorList>
            <person name="Miao C."/>
            <person name="Chen W."/>
            <person name="Wu Y."/>
            <person name="Wang L."/>
            <person name="Zhao S."/>
            <person name="Grierson D."/>
            <person name="Xu C."/>
            <person name="Chen K."/>
        </authorList>
    </citation>
    <scope>NUCLEOTIDE SEQUENCE [LARGE SCALE GENOMIC DNA]</scope>
    <source>
        <strain evidence="2">01-14</strain>
        <tissue evidence="2">Leaf</tissue>
    </source>
</reference>
<keyword evidence="3" id="KW-1185">Reference proteome</keyword>
<dbReference type="AlphaFoldDB" id="A0AAP0QZ32"/>
<proteinExistence type="predicted"/>
<evidence type="ECO:0000313" key="2">
    <source>
        <dbReference type="EMBL" id="KAK9224098.1"/>
    </source>
</evidence>
<accession>A0AAP0QZ32</accession>
<gene>
    <name evidence="2" type="ORF">WN944_012547</name>
</gene>
<evidence type="ECO:0000256" key="1">
    <source>
        <dbReference type="SAM" id="MobiDB-lite"/>
    </source>
</evidence>
<comment type="caution">
    <text evidence="2">The sequence shown here is derived from an EMBL/GenBank/DDBJ whole genome shotgun (WGS) entry which is preliminary data.</text>
</comment>
<evidence type="ECO:0000313" key="3">
    <source>
        <dbReference type="Proteomes" id="UP001428341"/>
    </source>
</evidence>
<sequence>MSPLAILSGQDVRESKSSKRPSLLALAFKRNRRKKAKLPEKDRIGSPPGGLFGLELNRRRKNRTRGVRKPSQARLHTTSIPSSASLTVDVLAVPLETTVSSAFLGC</sequence>
<dbReference type="EMBL" id="JBCGBO010000002">
    <property type="protein sequence ID" value="KAK9224098.1"/>
    <property type="molecule type" value="Genomic_DNA"/>
</dbReference>
<feature type="region of interest" description="Disordered" evidence="1">
    <location>
        <begin position="35"/>
        <end position="54"/>
    </location>
</feature>